<gene>
    <name evidence="1" type="ORF">ACE1CI_33560</name>
</gene>
<proteinExistence type="predicted"/>
<name>A0ABV4Y1K1_9CYAN</name>
<evidence type="ECO:0000313" key="2">
    <source>
        <dbReference type="Proteomes" id="UP001576784"/>
    </source>
</evidence>
<protein>
    <submittedName>
        <fullName evidence="1">Uncharacterized protein</fullName>
    </submittedName>
</protein>
<reference evidence="1 2" key="1">
    <citation type="submission" date="2024-09" db="EMBL/GenBank/DDBJ databases">
        <title>Floridaenema gen nov. (Aerosakkonemataceae, Aerosakkonematales ord. nov., Cyanobacteria) from benthic tropical and subtropical fresh waters, with the description of four new species.</title>
        <authorList>
            <person name="Moretto J.A."/>
            <person name="Berthold D.E."/>
            <person name="Lefler F.W."/>
            <person name="Huang I.-S."/>
            <person name="Laughinghouse H. IV."/>
        </authorList>
    </citation>
    <scope>NUCLEOTIDE SEQUENCE [LARGE SCALE GENOMIC DNA]</scope>
    <source>
        <strain evidence="1 2">BLCC-F50</strain>
    </source>
</reference>
<keyword evidence="2" id="KW-1185">Reference proteome</keyword>
<organism evidence="1 2">
    <name type="scientific">Floridaenema flaviceps BLCC-F50</name>
    <dbReference type="NCBI Taxonomy" id="3153642"/>
    <lineage>
        <taxon>Bacteria</taxon>
        <taxon>Bacillati</taxon>
        <taxon>Cyanobacteriota</taxon>
        <taxon>Cyanophyceae</taxon>
        <taxon>Oscillatoriophycideae</taxon>
        <taxon>Aerosakkonematales</taxon>
        <taxon>Aerosakkonemataceae</taxon>
        <taxon>Floridanema</taxon>
        <taxon>Floridanema flaviceps</taxon>
    </lineage>
</organism>
<accession>A0ABV4Y1K1</accession>
<comment type="caution">
    <text evidence="1">The sequence shown here is derived from an EMBL/GenBank/DDBJ whole genome shotgun (WGS) entry which is preliminary data.</text>
</comment>
<dbReference type="Proteomes" id="UP001576784">
    <property type="component" value="Unassembled WGS sequence"/>
</dbReference>
<dbReference type="RefSeq" id="WP_413267476.1">
    <property type="nucleotide sequence ID" value="NZ_JBHFNR010000268.1"/>
</dbReference>
<sequence>MNALPEIEAAIKQLPENDVRQLAGWIQNYLNEKWDRQMEEDLAAGKLDALIAKAEADIAANNVRDLDEILDNF</sequence>
<dbReference type="EMBL" id="JBHFNR010000268">
    <property type="protein sequence ID" value="MFB2897868.1"/>
    <property type="molecule type" value="Genomic_DNA"/>
</dbReference>
<evidence type="ECO:0000313" key="1">
    <source>
        <dbReference type="EMBL" id="MFB2897868.1"/>
    </source>
</evidence>